<reference evidence="1 2" key="1">
    <citation type="journal article" date="2016" name="Nat. Commun.">
        <title>Ectomycorrhizal ecology is imprinted in the genome of the dominant symbiotic fungus Cenococcum geophilum.</title>
        <authorList>
            <consortium name="DOE Joint Genome Institute"/>
            <person name="Peter M."/>
            <person name="Kohler A."/>
            <person name="Ohm R.A."/>
            <person name="Kuo A."/>
            <person name="Krutzmann J."/>
            <person name="Morin E."/>
            <person name="Arend M."/>
            <person name="Barry K.W."/>
            <person name="Binder M."/>
            <person name="Choi C."/>
            <person name="Clum A."/>
            <person name="Copeland A."/>
            <person name="Grisel N."/>
            <person name="Haridas S."/>
            <person name="Kipfer T."/>
            <person name="LaButti K."/>
            <person name="Lindquist E."/>
            <person name="Lipzen A."/>
            <person name="Maire R."/>
            <person name="Meier B."/>
            <person name="Mihaltcheva S."/>
            <person name="Molinier V."/>
            <person name="Murat C."/>
            <person name="Poggeler S."/>
            <person name="Quandt C.A."/>
            <person name="Sperisen C."/>
            <person name="Tritt A."/>
            <person name="Tisserant E."/>
            <person name="Crous P.W."/>
            <person name="Henrissat B."/>
            <person name="Nehls U."/>
            <person name="Egli S."/>
            <person name="Spatafora J.W."/>
            <person name="Grigoriev I.V."/>
            <person name="Martin F.M."/>
        </authorList>
    </citation>
    <scope>NUCLEOTIDE SEQUENCE [LARGE SCALE GENOMIC DNA]</scope>
    <source>
        <strain evidence="1 2">1.58</strain>
    </source>
</reference>
<evidence type="ECO:0000313" key="1">
    <source>
        <dbReference type="EMBL" id="OCK86966.1"/>
    </source>
</evidence>
<proteinExistence type="predicted"/>
<accession>A0ACC8ELD4</accession>
<evidence type="ECO:0000313" key="2">
    <source>
        <dbReference type="Proteomes" id="UP000250078"/>
    </source>
</evidence>
<gene>
    <name evidence="1" type="ORF">K441DRAFT_671578</name>
</gene>
<keyword evidence="2" id="KW-1185">Reference proteome</keyword>
<name>A0ACC8ELD4_9PEZI</name>
<organism evidence="1 2">
    <name type="scientific">Cenococcum geophilum 1.58</name>
    <dbReference type="NCBI Taxonomy" id="794803"/>
    <lineage>
        <taxon>Eukaryota</taxon>
        <taxon>Fungi</taxon>
        <taxon>Dikarya</taxon>
        <taxon>Ascomycota</taxon>
        <taxon>Pezizomycotina</taxon>
        <taxon>Dothideomycetes</taxon>
        <taxon>Pleosporomycetidae</taxon>
        <taxon>Gloniales</taxon>
        <taxon>Gloniaceae</taxon>
        <taxon>Cenococcum</taxon>
    </lineage>
</organism>
<protein>
    <submittedName>
        <fullName evidence="1">Uncharacterized protein</fullName>
    </submittedName>
</protein>
<dbReference type="Proteomes" id="UP000250078">
    <property type="component" value="Unassembled WGS sequence"/>
</dbReference>
<dbReference type="EMBL" id="KV748277">
    <property type="protein sequence ID" value="OCK86966.1"/>
    <property type="molecule type" value="Genomic_DNA"/>
</dbReference>
<sequence>MPELEFKKCYFLAATRNYAPKKRILLGNIVAGPDTPHQPYNRSPFTIDPNDIDTHNELKWRKESGKDGDVKVGIWASFMQMIVGVGGDASVGYKYDNKNALTCDTTTEEFDPSPEFIKECVKDPGIQEFLDKNKKKIIKSHFPVRIYMITGIKIAKDASLVSEMMKNRNVHLHLGVDGTPAGVPVSGGPDVDVNVGKSGKESFQKADTFVLGFRLHQIKISPKGDIKTKQHLDGAALGTDYENDEELEKVELEFSGLEPENARGENFEMGNTVVMDENSGEPCELVNSFQA</sequence>